<dbReference type="CDD" id="cd00042">
    <property type="entry name" value="CY"/>
    <property type="match status" value="1"/>
</dbReference>
<dbReference type="Gene3D" id="3.10.450.10">
    <property type="match status" value="1"/>
</dbReference>
<dbReference type="PRINTS" id="PR00295">
    <property type="entry name" value="STEFINA"/>
</dbReference>
<evidence type="ECO:0000313" key="7">
    <source>
        <dbReference type="EMBL" id="ACH48197.1"/>
    </source>
</evidence>
<dbReference type="GO" id="GO:0004869">
    <property type="term" value="F:cysteine-type endopeptidase inhibitor activity"/>
    <property type="evidence" value="ECO:0007669"/>
    <property type="project" value="UniProtKB-KW"/>
</dbReference>
<evidence type="ECO:0000256" key="1">
    <source>
        <dbReference type="ARBA" id="ARBA00004496"/>
    </source>
</evidence>
<dbReference type="PANTHER" id="PTHR11414">
    <property type="entry name" value="CYSTATIN FAMILY MEMBER"/>
    <property type="match status" value="1"/>
</dbReference>
<evidence type="ECO:0000256" key="4">
    <source>
        <dbReference type="ARBA" id="ARBA00022690"/>
    </source>
</evidence>
<dbReference type="PANTHER" id="PTHR11414:SF21">
    <property type="entry name" value="CYSTATIN 14A, TANDEM DUPLICATE 1-RELATED"/>
    <property type="match status" value="1"/>
</dbReference>
<comment type="subcellular location">
    <subcellularLocation>
        <location evidence="1">Cytoplasm</location>
    </subcellularLocation>
</comment>
<dbReference type="SMART" id="SM00043">
    <property type="entry name" value="CY"/>
    <property type="match status" value="1"/>
</dbReference>
<keyword evidence="4" id="KW-0646">Protease inhibitor</keyword>
<dbReference type="AlphaFoldDB" id="B5M6E3"/>
<protein>
    <submittedName>
        <fullName evidence="7">Cell cycle-regulated histone H1-binding protein</fullName>
    </submittedName>
</protein>
<evidence type="ECO:0000259" key="6">
    <source>
        <dbReference type="SMART" id="SM00043"/>
    </source>
</evidence>
<comment type="similarity">
    <text evidence="2">Belongs to the cystatin family.</text>
</comment>
<dbReference type="InterPro" id="IPR000010">
    <property type="entry name" value="Cystatin_dom"/>
</dbReference>
<evidence type="ECO:0000256" key="2">
    <source>
        <dbReference type="ARBA" id="ARBA00009403"/>
    </source>
</evidence>
<reference evidence="7" key="1">
    <citation type="submission" date="2008-07" db="EMBL/GenBank/DDBJ databases">
        <title>Venomics of the spider Ornithoctonus huwena based on transcriptomic versus proteomic analysis.</title>
        <authorList>
            <person name="Jiang L."/>
            <person name="Peng L."/>
            <person name="Liang S."/>
        </authorList>
    </citation>
    <scope>NUCLEOTIDE SEQUENCE</scope>
</reference>
<name>B5M6E3_CYRSC</name>
<feature type="domain" description="Cystatin" evidence="6">
    <location>
        <begin position="3"/>
        <end position="97"/>
    </location>
</feature>
<organism evidence="7">
    <name type="scientific">Cyriopagopus schmidti</name>
    <name type="common">Chinese bird spider</name>
    <name type="synonym">Haplopelma schmidti</name>
    <dbReference type="NCBI Taxonomy" id="29017"/>
    <lineage>
        <taxon>Eukaryota</taxon>
        <taxon>Metazoa</taxon>
        <taxon>Ecdysozoa</taxon>
        <taxon>Arthropoda</taxon>
        <taxon>Chelicerata</taxon>
        <taxon>Arachnida</taxon>
        <taxon>Araneae</taxon>
        <taxon>Mygalomorphae</taxon>
        <taxon>Avicularoidea</taxon>
        <taxon>Theraphosidae</taxon>
        <taxon>Cyriopagopus</taxon>
    </lineage>
</organism>
<sequence length="98" mass="11124">MPTLCGGTGEVREPDENVKEICEKVREEVQAKSGKQFQEFTPVSFRSQLVNGTNYFIKVRGGGDEHLHLRVHKSFQGDLTLSSYQLSKTAEDELVYFQ</sequence>
<evidence type="ECO:0000256" key="3">
    <source>
        <dbReference type="ARBA" id="ARBA00022490"/>
    </source>
</evidence>
<dbReference type="InterPro" id="IPR046350">
    <property type="entry name" value="Cystatin_sf"/>
</dbReference>
<dbReference type="InterPro" id="IPR001713">
    <property type="entry name" value="Prot_inh_stefin"/>
</dbReference>
<keyword evidence="5" id="KW-0789">Thiol protease inhibitor</keyword>
<accession>B5M6E3</accession>
<dbReference type="GO" id="GO:0005829">
    <property type="term" value="C:cytosol"/>
    <property type="evidence" value="ECO:0007669"/>
    <property type="project" value="TreeGrafter"/>
</dbReference>
<dbReference type="FunFam" id="3.10.450.10:FF:000001">
    <property type="entry name" value="Cystatin-A"/>
    <property type="match status" value="1"/>
</dbReference>
<evidence type="ECO:0000256" key="5">
    <source>
        <dbReference type="ARBA" id="ARBA00022704"/>
    </source>
</evidence>
<dbReference type="SUPFAM" id="SSF54403">
    <property type="entry name" value="Cystatin/monellin"/>
    <property type="match status" value="1"/>
</dbReference>
<dbReference type="EMBL" id="EU979494">
    <property type="protein sequence ID" value="ACH48197.1"/>
    <property type="molecule type" value="mRNA"/>
</dbReference>
<dbReference type="Pfam" id="PF00031">
    <property type="entry name" value="Cystatin"/>
    <property type="match status" value="1"/>
</dbReference>
<keyword evidence="3" id="KW-0963">Cytoplasm</keyword>
<proteinExistence type="evidence at transcript level"/>